<evidence type="ECO:0000313" key="2">
    <source>
        <dbReference type="Proteomes" id="UP001055811"/>
    </source>
</evidence>
<organism evidence="1 2">
    <name type="scientific">Cichorium intybus</name>
    <name type="common">Chicory</name>
    <dbReference type="NCBI Taxonomy" id="13427"/>
    <lineage>
        <taxon>Eukaryota</taxon>
        <taxon>Viridiplantae</taxon>
        <taxon>Streptophyta</taxon>
        <taxon>Embryophyta</taxon>
        <taxon>Tracheophyta</taxon>
        <taxon>Spermatophyta</taxon>
        <taxon>Magnoliopsida</taxon>
        <taxon>eudicotyledons</taxon>
        <taxon>Gunneridae</taxon>
        <taxon>Pentapetalae</taxon>
        <taxon>asterids</taxon>
        <taxon>campanulids</taxon>
        <taxon>Asterales</taxon>
        <taxon>Asteraceae</taxon>
        <taxon>Cichorioideae</taxon>
        <taxon>Cichorieae</taxon>
        <taxon>Cichoriinae</taxon>
        <taxon>Cichorium</taxon>
    </lineage>
</organism>
<sequence>MLKAGEGLANHGSFECKVVTQGQMKITHMNIHIQLKDAQHQDEVPYLEVNGEGRSESESILEYFTLLG</sequence>
<keyword evidence="2" id="KW-1185">Reference proteome</keyword>
<proteinExistence type="predicted"/>
<comment type="caution">
    <text evidence="1">The sequence shown here is derived from an EMBL/GenBank/DDBJ whole genome shotgun (WGS) entry which is preliminary data.</text>
</comment>
<accession>A0ACB9H4D6</accession>
<gene>
    <name evidence="1" type="ORF">L2E82_03770</name>
</gene>
<dbReference type="Proteomes" id="UP001055811">
    <property type="component" value="Linkage Group LG01"/>
</dbReference>
<protein>
    <submittedName>
        <fullName evidence="1">Uncharacterized protein</fullName>
    </submittedName>
</protein>
<reference evidence="2" key="1">
    <citation type="journal article" date="2022" name="Mol. Ecol. Resour.">
        <title>The genomes of chicory, endive, great burdock and yacon provide insights into Asteraceae palaeo-polyploidization history and plant inulin production.</title>
        <authorList>
            <person name="Fan W."/>
            <person name="Wang S."/>
            <person name="Wang H."/>
            <person name="Wang A."/>
            <person name="Jiang F."/>
            <person name="Liu H."/>
            <person name="Zhao H."/>
            <person name="Xu D."/>
            <person name="Zhang Y."/>
        </authorList>
    </citation>
    <scope>NUCLEOTIDE SEQUENCE [LARGE SCALE GENOMIC DNA]</scope>
    <source>
        <strain evidence="2">cv. Punajuju</strain>
    </source>
</reference>
<reference evidence="1 2" key="2">
    <citation type="journal article" date="2022" name="Mol. Ecol. Resour.">
        <title>The genomes of chicory, endive, great burdock and yacon provide insights into Asteraceae paleo-polyploidization history and plant inulin production.</title>
        <authorList>
            <person name="Fan W."/>
            <person name="Wang S."/>
            <person name="Wang H."/>
            <person name="Wang A."/>
            <person name="Jiang F."/>
            <person name="Liu H."/>
            <person name="Zhao H."/>
            <person name="Xu D."/>
            <person name="Zhang Y."/>
        </authorList>
    </citation>
    <scope>NUCLEOTIDE SEQUENCE [LARGE SCALE GENOMIC DNA]</scope>
    <source>
        <strain evidence="2">cv. Punajuju</strain>
        <tissue evidence="1">Leaves</tissue>
    </source>
</reference>
<name>A0ACB9H4D6_CICIN</name>
<dbReference type="EMBL" id="CM042009">
    <property type="protein sequence ID" value="KAI3790604.1"/>
    <property type="molecule type" value="Genomic_DNA"/>
</dbReference>
<evidence type="ECO:0000313" key="1">
    <source>
        <dbReference type="EMBL" id="KAI3790604.1"/>
    </source>
</evidence>